<keyword evidence="1" id="KW-0547">Nucleotide-binding</keyword>
<dbReference type="PANTHER" id="PTHR23020:SF41">
    <property type="entry name" value="AMINOGLYCOSIDE PHOSPHOTRANSFERASE DOMAIN-CONTAINING PROTEIN"/>
    <property type="match status" value="1"/>
</dbReference>
<name>A0ABZ1YS44_9NOCA</name>
<organism evidence="3 4">
    <name type="scientific">Nocardia vinacea</name>
    <dbReference type="NCBI Taxonomy" id="96468"/>
    <lineage>
        <taxon>Bacteria</taxon>
        <taxon>Bacillati</taxon>
        <taxon>Actinomycetota</taxon>
        <taxon>Actinomycetes</taxon>
        <taxon>Mycobacteriales</taxon>
        <taxon>Nocardiaceae</taxon>
        <taxon>Nocardia</taxon>
    </lineage>
</organism>
<keyword evidence="1" id="KW-0067">ATP-binding</keyword>
<evidence type="ECO:0000256" key="1">
    <source>
        <dbReference type="PROSITE-ProRule" id="PRU10141"/>
    </source>
</evidence>
<dbReference type="SUPFAM" id="SSF56112">
    <property type="entry name" value="Protein kinase-like (PK-like)"/>
    <property type="match status" value="1"/>
</dbReference>
<dbReference type="InterPro" id="IPR011009">
    <property type="entry name" value="Kinase-like_dom_sf"/>
</dbReference>
<dbReference type="RefSeq" id="WP_329407802.1">
    <property type="nucleotide sequence ID" value="NZ_CP109441.1"/>
</dbReference>
<evidence type="ECO:0000313" key="3">
    <source>
        <dbReference type="EMBL" id="WUV44736.1"/>
    </source>
</evidence>
<dbReference type="PROSITE" id="PS00107">
    <property type="entry name" value="PROTEIN_KINASE_ATP"/>
    <property type="match status" value="1"/>
</dbReference>
<protein>
    <submittedName>
        <fullName evidence="3">Ecdysteroid 22-kinase family protein</fullName>
    </submittedName>
</protein>
<dbReference type="InterPro" id="IPR052961">
    <property type="entry name" value="Oxido-Kinase-like_Enzymes"/>
</dbReference>
<feature type="domain" description="CHK kinase-like" evidence="2">
    <location>
        <begin position="122"/>
        <end position="299"/>
    </location>
</feature>
<dbReference type="EMBL" id="CP109441">
    <property type="protein sequence ID" value="WUV44736.1"/>
    <property type="molecule type" value="Genomic_DNA"/>
</dbReference>
<reference evidence="3" key="1">
    <citation type="submission" date="2022-10" db="EMBL/GenBank/DDBJ databases">
        <title>The complete genomes of actinobacterial strains from the NBC collection.</title>
        <authorList>
            <person name="Joergensen T.S."/>
            <person name="Alvarez Arevalo M."/>
            <person name="Sterndorff E.B."/>
            <person name="Faurdal D."/>
            <person name="Vuksanovic O."/>
            <person name="Mourched A.-S."/>
            <person name="Charusanti P."/>
            <person name="Shaw S."/>
            <person name="Blin K."/>
            <person name="Weber T."/>
        </authorList>
    </citation>
    <scope>NUCLEOTIDE SEQUENCE</scope>
    <source>
        <strain evidence="3">NBC_01482</strain>
    </source>
</reference>
<evidence type="ECO:0000313" key="4">
    <source>
        <dbReference type="Proteomes" id="UP001432062"/>
    </source>
</evidence>
<dbReference type="Gene3D" id="3.90.1200.10">
    <property type="match status" value="1"/>
</dbReference>
<feature type="binding site" evidence="1">
    <location>
        <position position="71"/>
    </location>
    <ligand>
        <name>ATP</name>
        <dbReference type="ChEBI" id="CHEBI:30616"/>
    </ligand>
</feature>
<proteinExistence type="predicted"/>
<dbReference type="Proteomes" id="UP001432062">
    <property type="component" value="Chromosome"/>
</dbReference>
<evidence type="ECO:0000259" key="2">
    <source>
        <dbReference type="SMART" id="SM00587"/>
    </source>
</evidence>
<dbReference type="InterPro" id="IPR017441">
    <property type="entry name" value="Protein_kinase_ATP_BS"/>
</dbReference>
<dbReference type="SMART" id="SM00587">
    <property type="entry name" value="CHK"/>
    <property type="match status" value="1"/>
</dbReference>
<gene>
    <name evidence="3" type="ORF">OG563_37195</name>
</gene>
<dbReference type="InterPro" id="IPR002575">
    <property type="entry name" value="Aminoglycoside_PTrfase"/>
</dbReference>
<accession>A0ABZ1YS44</accession>
<sequence>MTTDTASEIPGAPAEVTPQWLSSVLGRGIAEVGIGAVDLAPVGTGQTGSVYRATVEYTANPEHLPSTFVIKLPSQDPEVRSKVSIGYRTEYGFYSELAPSVEVPMPKVYHCRSANDGYDFVLVMEDLAPAVQGDEVAGCSLHAAELASEAIAGLHAAFWCDPGIADFPYVVVPKADAEVADNLGAAIRMAADITLREFGRLSEEDRRTLGDAAALTADWLLLEPDRFSVLHGDYRLNNLMFAPDESWITVVDWQSTTIGLPTRDLAYFVVSSLTPDDRAAAERNLVKTYHRALQKHGIADYEFETCWRDYRLGVLHVNLITTLAYAFTSTPADGNEDMLTAMFTRSCRAIRELGTLELIRELSA</sequence>
<keyword evidence="4" id="KW-1185">Reference proteome</keyword>
<dbReference type="InterPro" id="IPR015897">
    <property type="entry name" value="CHK_kinase-like"/>
</dbReference>
<dbReference type="Pfam" id="PF01636">
    <property type="entry name" value="APH"/>
    <property type="match status" value="1"/>
</dbReference>
<dbReference type="PANTHER" id="PTHR23020">
    <property type="entry name" value="UNCHARACTERIZED NUCLEAR HORMONE RECEPTOR-RELATED"/>
    <property type="match status" value="1"/>
</dbReference>